<evidence type="ECO:0000313" key="1">
    <source>
        <dbReference type="EMBL" id="SVA52886.1"/>
    </source>
</evidence>
<sequence>MRMMFLKKERKLLYHFDTVLLGPLIRLPLYSWCRPTENGESNYMNAVIVR</sequence>
<name>A0A381WK44_9ZZZZ</name>
<protein>
    <submittedName>
        <fullName evidence="1">Uncharacterized protein</fullName>
    </submittedName>
</protein>
<proteinExistence type="predicted"/>
<dbReference type="EMBL" id="UINC01012061">
    <property type="protein sequence ID" value="SVA52886.1"/>
    <property type="molecule type" value="Genomic_DNA"/>
</dbReference>
<organism evidence="1">
    <name type="scientific">marine metagenome</name>
    <dbReference type="NCBI Taxonomy" id="408172"/>
    <lineage>
        <taxon>unclassified sequences</taxon>
        <taxon>metagenomes</taxon>
        <taxon>ecological metagenomes</taxon>
    </lineage>
</organism>
<dbReference type="AlphaFoldDB" id="A0A381WK44"/>
<gene>
    <name evidence="1" type="ORF">METZ01_LOCUS105740</name>
</gene>
<accession>A0A381WK44</accession>
<reference evidence="1" key="1">
    <citation type="submission" date="2018-05" db="EMBL/GenBank/DDBJ databases">
        <authorList>
            <person name="Lanie J.A."/>
            <person name="Ng W.-L."/>
            <person name="Kazmierczak K.M."/>
            <person name="Andrzejewski T.M."/>
            <person name="Davidsen T.M."/>
            <person name="Wayne K.J."/>
            <person name="Tettelin H."/>
            <person name="Glass J.I."/>
            <person name="Rusch D."/>
            <person name="Podicherti R."/>
            <person name="Tsui H.-C.T."/>
            <person name="Winkler M.E."/>
        </authorList>
    </citation>
    <scope>NUCLEOTIDE SEQUENCE</scope>
</reference>